<evidence type="ECO:0000313" key="1">
    <source>
        <dbReference type="EMBL" id="SFC07255.1"/>
    </source>
</evidence>
<organism evidence="1 2">
    <name type="scientific">Flexibacter flexilis DSM 6793</name>
    <dbReference type="NCBI Taxonomy" id="927664"/>
    <lineage>
        <taxon>Bacteria</taxon>
        <taxon>Pseudomonadati</taxon>
        <taxon>Bacteroidota</taxon>
        <taxon>Cytophagia</taxon>
        <taxon>Cytophagales</taxon>
        <taxon>Flexibacteraceae</taxon>
        <taxon>Flexibacter</taxon>
    </lineage>
</organism>
<dbReference type="STRING" id="927664.SAMN05421780_102473"/>
<keyword evidence="2" id="KW-1185">Reference proteome</keyword>
<dbReference type="Proteomes" id="UP000199514">
    <property type="component" value="Unassembled WGS sequence"/>
</dbReference>
<evidence type="ECO:0000313" key="2">
    <source>
        <dbReference type="Proteomes" id="UP000199514"/>
    </source>
</evidence>
<dbReference type="AlphaFoldDB" id="A0A1I1G6T9"/>
<dbReference type="InterPro" id="IPR058060">
    <property type="entry name" value="HYC_CC_PP"/>
</dbReference>
<protein>
    <submittedName>
        <fullName evidence="1">Uncharacterized protein</fullName>
    </submittedName>
</protein>
<dbReference type="InterPro" id="IPR058512">
    <property type="entry name" value="DUF8199"/>
</dbReference>
<reference evidence="1 2" key="1">
    <citation type="submission" date="2016-10" db="EMBL/GenBank/DDBJ databases">
        <authorList>
            <person name="de Groot N.N."/>
        </authorList>
    </citation>
    <scope>NUCLEOTIDE SEQUENCE [LARGE SCALE GENOMIC DNA]</scope>
    <source>
        <strain evidence="1 2">DSM 6793</strain>
    </source>
</reference>
<proteinExistence type="predicted"/>
<name>A0A1I1G6T9_9BACT</name>
<dbReference type="NCBIfam" id="NF047658">
    <property type="entry name" value="HYC_CC_PP"/>
    <property type="match status" value="1"/>
</dbReference>
<dbReference type="EMBL" id="FOLE01000002">
    <property type="protein sequence ID" value="SFC07255.1"/>
    <property type="molecule type" value="Genomic_DNA"/>
</dbReference>
<accession>A0A1I1G6T9</accession>
<gene>
    <name evidence="1" type="ORF">SAMN05421780_102473</name>
</gene>
<sequence>MVYLSLCGFIAMKQYFAIILTAFYLVFGANMGVSLHSCGGNVAVSVLGQKSACSCPMKKEGNPKKGCCQQYEIKNLTTDQHVQAQVDVPFEVAALVEWWQPIQLQQWALLPVLAVRPSAFFAVSGQDYPPPKNPIWLSLNVLRI</sequence>
<dbReference type="Pfam" id="PF26622">
    <property type="entry name" value="DUF8199"/>
    <property type="match status" value="1"/>
</dbReference>